<dbReference type="GO" id="GO:0016020">
    <property type="term" value="C:membrane"/>
    <property type="evidence" value="ECO:0007669"/>
    <property type="project" value="UniProtKB-SubCell"/>
</dbReference>
<keyword evidence="5" id="KW-0904">Protein phosphatase</keyword>
<feature type="domain" description="Tyrosine specific protein phosphatases" evidence="11">
    <location>
        <begin position="1033"/>
        <end position="1113"/>
    </location>
</feature>
<keyword evidence="8" id="KW-0325">Glycoprotein</keyword>
<dbReference type="SUPFAM" id="SSF52799">
    <property type="entry name" value="(Phosphotyrosine protein) phosphatases II"/>
    <property type="match status" value="1"/>
</dbReference>
<evidence type="ECO:0000256" key="4">
    <source>
        <dbReference type="ARBA" id="ARBA00022801"/>
    </source>
</evidence>
<keyword evidence="4" id="KW-0378">Hydrolase</keyword>
<sequence>MLYEYVPASNSIGLLFKNLKAYTNYSVTVTDYQSGEWVALAAVSNHTFPEQPDAPSFSGSTADTLVVTIPQNWPNFFYTAEVLTAESDSLPSWRAVARNATANACRFEGLRANTGYRITLQNCSQTNPLLCSQKSNESHIFYTKPKDPRSLVLSSITSNSIRAYWMAPEPNTEPISKYRVTVTSYGVREKSKTSLTSSNQYTISELRPTTLYRVSVTACARNDDCGLPAEATAWTLPQEPSNLHVYATGKGQLPCEWQPPSKRNTVDAYQLSLYDSVGFTLQQRKDFTATQLHTVLANLSHHHTYHVNLRACFKETDTGKSICSQGVNAAATTNPDPLPFTIADRTATSLDFHFTPYGGDREHFNYTLMLKGREEKFACDATKARCQVNGLPANSKIEASLVTCCKHRLCSLQSDLVAFTKPLPPLDLQMGSPTDTTIYASWNSPQPTTEPITGYRAVAVDTLGGETSCTPSRVSKARLHCTFRHLSPCMPYHISVQTCARDDDCSLKTTGKENTLPGTVSGFQMQQRTSTNMSFTWTPQSMEACALDNITVTVQGQKTNSIVSHCSVKQLEAANNCTVTGLVPNTAYIAYAVACSATTHNCAYKTIDIEVETLPGVPLQINISEVAARSVVLKWSQPSGRQDGLSGFLVRVYERSQDGRRSHGHSVSNCTTTVVDVVDDVNICRVDDLQPSTNYSITATTFKRHPRDGIIYGDESEAIDFTTCHPLPIMAVTVSLLFVIVIGLLFAAFLFRHQLRKLASRLKEKDNTTDMSQPNWWTMEQIPSGSFTIEYHRPFSLQYLSQVPAPVASQQLDACIESLDSNKQFIPHFMLLKKIAVTGVENEFHLTKNAGLQRRELNRYIDMLPYDQSIVILGRWWPRILDDPEPKITATELLNNYINASYIRRPIFGMKGEAMPCDPSDPPNYIATQGPMSTTGADFLTMVYEQRSKLILMLCRCEEDGKQKCKEYWDDECELMVTSATRSVKVTTSNVHTLNFGLVRRTLCIMPTNKTEPWYVTQFHFTQWPDCKAADMTAFYNLINLHMKFIRENPVNRSCGPPVVHCSAGVGRTGTLIAASYLLERLRAHPEKMDIFGTTLAIRRWRPNMVQTWVQLKFLYQFIQYCIEREDSTLAPRIRGTANLLTFTPHQNGLQTMSELSTTEPMP</sequence>
<comment type="subcellular location">
    <subcellularLocation>
        <location evidence="1">Membrane</location>
        <topology evidence="1">Single-pass membrane protein</topology>
    </subcellularLocation>
</comment>
<organism evidence="13">
    <name type="scientific">Echinococcus granulosus</name>
    <name type="common">Hydatid tapeworm</name>
    <dbReference type="NCBI Taxonomy" id="6210"/>
    <lineage>
        <taxon>Eukaryota</taxon>
        <taxon>Metazoa</taxon>
        <taxon>Spiralia</taxon>
        <taxon>Lophotrochozoa</taxon>
        <taxon>Platyhelminthes</taxon>
        <taxon>Cestoda</taxon>
        <taxon>Eucestoda</taxon>
        <taxon>Cyclophyllidea</taxon>
        <taxon>Taeniidae</taxon>
        <taxon>Echinococcus</taxon>
        <taxon>Echinococcus granulosus group</taxon>
    </lineage>
</organism>
<dbReference type="InterPro" id="IPR036116">
    <property type="entry name" value="FN3_sf"/>
</dbReference>
<feature type="transmembrane region" description="Helical" evidence="9">
    <location>
        <begin position="729"/>
        <end position="751"/>
    </location>
</feature>
<evidence type="ECO:0000256" key="9">
    <source>
        <dbReference type="SAM" id="Phobius"/>
    </source>
</evidence>
<reference evidence="15" key="3">
    <citation type="submission" date="2020-10" db="UniProtKB">
        <authorList>
            <consortium name="WormBaseParasite"/>
        </authorList>
    </citation>
    <scope>IDENTIFICATION</scope>
</reference>
<accession>A0A068WE50</accession>
<dbReference type="SMART" id="SM00404">
    <property type="entry name" value="PTPc_motif"/>
    <property type="match status" value="1"/>
</dbReference>
<evidence type="ECO:0000256" key="7">
    <source>
        <dbReference type="ARBA" id="ARBA00023136"/>
    </source>
</evidence>
<dbReference type="Pfam" id="PF00041">
    <property type="entry name" value="fn3"/>
    <property type="match status" value="4"/>
</dbReference>
<dbReference type="PROSITE" id="PS50055">
    <property type="entry name" value="TYR_PHOSPHATASE_PTP"/>
    <property type="match status" value="1"/>
</dbReference>
<dbReference type="Proteomes" id="UP000492820">
    <property type="component" value="Unassembled WGS sequence"/>
</dbReference>
<dbReference type="SMART" id="SM00194">
    <property type="entry name" value="PTPc"/>
    <property type="match status" value="1"/>
</dbReference>
<dbReference type="PROSITE" id="PS50853">
    <property type="entry name" value="FN3"/>
    <property type="match status" value="4"/>
</dbReference>
<dbReference type="SUPFAM" id="SSF49265">
    <property type="entry name" value="Fibronectin type III"/>
    <property type="match status" value="4"/>
</dbReference>
<dbReference type="PRINTS" id="PR00700">
    <property type="entry name" value="PRTYPHPHTASE"/>
</dbReference>
<reference evidence="13 14" key="1">
    <citation type="journal article" date="2013" name="Nature">
        <title>The genomes of four tapeworm species reveal adaptations to parasitism.</title>
        <authorList>
            <person name="Tsai I.J."/>
            <person name="Zarowiecki M."/>
            <person name="Holroyd N."/>
            <person name="Garciarrubio A."/>
            <person name="Sanchez-Flores A."/>
            <person name="Brooks K.L."/>
            <person name="Tracey A."/>
            <person name="Bobes R.J."/>
            <person name="Fragoso G."/>
            <person name="Sciutto E."/>
            <person name="Aslett M."/>
            <person name="Beasley H."/>
            <person name="Bennett H.M."/>
            <person name="Cai J."/>
            <person name="Camicia F."/>
            <person name="Clark R."/>
            <person name="Cucher M."/>
            <person name="De Silva N."/>
            <person name="Day T.A."/>
            <person name="Deplazes P."/>
            <person name="Estrada K."/>
            <person name="Fernandez C."/>
            <person name="Holland P.W."/>
            <person name="Hou J."/>
            <person name="Hu S."/>
            <person name="Huckvale T."/>
            <person name="Hung S.S."/>
            <person name="Kamenetzky L."/>
            <person name="Keane J.A."/>
            <person name="Kiss F."/>
            <person name="Koziol U."/>
            <person name="Lambert O."/>
            <person name="Liu K."/>
            <person name="Luo X."/>
            <person name="Luo Y."/>
            <person name="Macchiaroli N."/>
            <person name="Nichol S."/>
            <person name="Paps J."/>
            <person name="Parkinson J."/>
            <person name="Pouchkina-Stantcheva N."/>
            <person name="Riddiford N."/>
            <person name="Rosenzvit M."/>
            <person name="Salinas G."/>
            <person name="Wasmuth J.D."/>
            <person name="Zamanian M."/>
            <person name="Zheng Y."/>
            <person name="Cai X."/>
            <person name="Soberon X."/>
            <person name="Olson P.D."/>
            <person name="Laclette J.P."/>
            <person name="Brehm K."/>
            <person name="Berriman M."/>
            <person name="Garciarrubio A."/>
            <person name="Bobes R.J."/>
            <person name="Fragoso G."/>
            <person name="Sanchez-Flores A."/>
            <person name="Estrada K."/>
            <person name="Cevallos M.A."/>
            <person name="Morett E."/>
            <person name="Gonzalez V."/>
            <person name="Portillo T."/>
            <person name="Ochoa-Leyva A."/>
            <person name="Jose M.V."/>
            <person name="Sciutto E."/>
            <person name="Landa A."/>
            <person name="Jimenez L."/>
            <person name="Valdes V."/>
            <person name="Carrero J.C."/>
            <person name="Larralde C."/>
            <person name="Morales-Montor J."/>
            <person name="Limon-Lason J."/>
            <person name="Soberon X."/>
            <person name="Laclette J.P."/>
        </authorList>
    </citation>
    <scope>NUCLEOTIDE SEQUENCE [LARGE SCALE GENOMIC DNA]</scope>
</reference>
<feature type="domain" description="Tyrosine-protein phosphatase" evidence="10">
    <location>
        <begin position="825"/>
        <end position="1122"/>
    </location>
</feature>
<evidence type="ECO:0000313" key="14">
    <source>
        <dbReference type="Proteomes" id="UP000492820"/>
    </source>
</evidence>
<evidence type="ECO:0000256" key="8">
    <source>
        <dbReference type="ARBA" id="ARBA00023180"/>
    </source>
</evidence>
<dbReference type="InterPro" id="IPR000242">
    <property type="entry name" value="PTP_cat"/>
</dbReference>
<dbReference type="SMART" id="SM00060">
    <property type="entry name" value="FN3"/>
    <property type="match status" value="6"/>
</dbReference>
<dbReference type="Gene3D" id="2.60.40.10">
    <property type="entry name" value="Immunoglobulins"/>
    <property type="match status" value="5"/>
</dbReference>
<dbReference type="Gene3D" id="3.90.190.10">
    <property type="entry name" value="Protein tyrosine phosphatase superfamily"/>
    <property type="match status" value="1"/>
</dbReference>
<evidence type="ECO:0000259" key="11">
    <source>
        <dbReference type="PROSITE" id="PS50056"/>
    </source>
</evidence>
<evidence type="ECO:0000256" key="2">
    <source>
        <dbReference type="ARBA" id="ARBA00022692"/>
    </source>
</evidence>
<evidence type="ECO:0000259" key="10">
    <source>
        <dbReference type="PROSITE" id="PS50055"/>
    </source>
</evidence>
<dbReference type="CDD" id="cd00063">
    <property type="entry name" value="FN3"/>
    <property type="match status" value="5"/>
</dbReference>
<dbReference type="AlphaFoldDB" id="A0A068WE50"/>
<dbReference type="GO" id="GO:0004725">
    <property type="term" value="F:protein tyrosine phosphatase activity"/>
    <property type="evidence" value="ECO:0007669"/>
    <property type="project" value="InterPro"/>
</dbReference>
<dbReference type="InterPro" id="IPR029021">
    <property type="entry name" value="Prot-tyrosine_phosphatase-like"/>
</dbReference>
<dbReference type="InterPro" id="IPR003595">
    <property type="entry name" value="Tyr_Pase_cat"/>
</dbReference>
<dbReference type="PROSITE" id="PS50056">
    <property type="entry name" value="TYR_PHOSPHATASE_2"/>
    <property type="match status" value="1"/>
</dbReference>
<dbReference type="WBParaSite" id="EgrG_001082700">
    <property type="protein sequence ID" value="EgrG_001082700"/>
    <property type="gene ID" value="EgrG_001082700"/>
</dbReference>
<keyword evidence="3" id="KW-0732">Signal</keyword>
<dbReference type="Pfam" id="PF00102">
    <property type="entry name" value="Y_phosphatase"/>
    <property type="match status" value="1"/>
</dbReference>
<keyword evidence="2 9" id="KW-0812">Transmembrane</keyword>
<dbReference type="InterPro" id="IPR013783">
    <property type="entry name" value="Ig-like_fold"/>
</dbReference>
<proteinExistence type="predicted"/>
<dbReference type="PANTHER" id="PTHR46957">
    <property type="entry name" value="CYTOKINE RECEPTOR"/>
    <property type="match status" value="1"/>
</dbReference>
<dbReference type="CDD" id="cd00047">
    <property type="entry name" value="PTPc"/>
    <property type="match status" value="1"/>
</dbReference>
<keyword evidence="13" id="KW-0675">Receptor</keyword>
<evidence type="ECO:0000259" key="12">
    <source>
        <dbReference type="PROSITE" id="PS50853"/>
    </source>
</evidence>
<gene>
    <name evidence="13" type="ORF">EgrG_001082700</name>
</gene>
<feature type="domain" description="Fibronectin type-III" evidence="12">
    <location>
        <begin position="147"/>
        <end position="239"/>
    </location>
</feature>
<evidence type="ECO:0000256" key="1">
    <source>
        <dbReference type="ARBA" id="ARBA00004167"/>
    </source>
</evidence>
<dbReference type="PANTHER" id="PTHR46957:SF3">
    <property type="entry name" value="CYTOKINE RECEPTOR"/>
    <property type="match status" value="1"/>
</dbReference>
<feature type="domain" description="Fibronectin type-III" evidence="12">
    <location>
        <begin position="51"/>
        <end position="146"/>
    </location>
</feature>
<protein>
    <submittedName>
        <fullName evidence="13 15">Receptor type tyrosine protein phosphatase</fullName>
    </submittedName>
</protein>
<dbReference type="InterPro" id="IPR000387">
    <property type="entry name" value="Tyr_Pase_dom"/>
</dbReference>
<dbReference type="OrthoDB" id="271628at2759"/>
<feature type="domain" description="Fibronectin type-III" evidence="12">
    <location>
        <begin position="424"/>
        <end position="519"/>
    </location>
</feature>
<feature type="domain" description="Fibronectin type-III" evidence="12">
    <location>
        <begin position="617"/>
        <end position="726"/>
    </location>
</feature>
<dbReference type="InterPro" id="IPR050713">
    <property type="entry name" value="RTP_Phos/Ushers"/>
</dbReference>
<evidence type="ECO:0000313" key="15">
    <source>
        <dbReference type="WBParaSite" id="EgrG_001082700"/>
    </source>
</evidence>
<reference evidence="13" key="2">
    <citation type="submission" date="2014-06" db="EMBL/GenBank/DDBJ databases">
        <authorList>
            <person name="Aslett M."/>
        </authorList>
    </citation>
    <scope>NUCLEOTIDE SEQUENCE</scope>
</reference>
<dbReference type="PROSITE" id="PS00383">
    <property type="entry name" value="TYR_PHOSPHATASE_1"/>
    <property type="match status" value="1"/>
</dbReference>
<evidence type="ECO:0000256" key="6">
    <source>
        <dbReference type="ARBA" id="ARBA00022989"/>
    </source>
</evidence>
<dbReference type="EMBL" id="LK028577">
    <property type="protein sequence ID" value="CDS18030.1"/>
    <property type="molecule type" value="Genomic_DNA"/>
</dbReference>
<keyword evidence="6 9" id="KW-1133">Transmembrane helix</keyword>
<keyword evidence="7 9" id="KW-0472">Membrane</keyword>
<dbReference type="InterPro" id="IPR003961">
    <property type="entry name" value="FN3_dom"/>
</dbReference>
<evidence type="ECO:0000313" key="13">
    <source>
        <dbReference type="EMBL" id="CDS18030.1"/>
    </source>
</evidence>
<evidence type="ECO:0000256" key="5">
    <source>
        <dbReference type="ARBA" id="ARBA00022912"/>
    </source>
</evidence>
<evidence type="ECO:0000256" key="3">
    <source>
        <dbReference type="ARBA" id="ARBA00022729"/>
    </source>
</evidence>
<name>A0A068WE50_ECHGR</name>
<dbReference type="InterPro" id="IPR016130">
    <property type="entry name" value="Tyr_Pase_AS"/>
</dbReference>